<organism evidence="1 2">
    <name type="scientific">Pontivivens nitratireducens</name>
    <dbReference type="NCBI Taxonomy" id="2758038"/>
    <lineage>
        <taxon>Bacteria</taxon>
        <taxon>Pseudomonadati</taxon>
        <taxon>Pseudomonadota</taxon>
        <taxon>Alphaproteobacteria</taxon>
        <taxon>Rhodobacterales</taxon>
        <taxon>Paracoccaceae</taxon>
        <taxon>Pontivivens</taxon>
    </lineage>
</organism>
<dbReference type="RefSeq" id="WP_166187861.1">
    <property type="nucleotide sequence ID" value="NZ_CP049811.1"/>
</dbReference>
<accession>A0A6G7VI98</accession>
<dbReference type="KEGG" id="mon:G8E03_01585"/>
<evidence type="ECO:0000313" key="2">
    <source>
        <dbReference type="Proteomes" id="UP000500791"/>
    </source>
</evidence>
<keyword evidence="2" id="KW-1185">Reference proteome</keyword>
<name>A0A6G7VI98_9RHOB</name>
<reference evidence="1 2" key="1">
    <citation type="submission" date="2020-03" db="EMBL/GenBank/DDBJ databases">
        <title>Complete genome sequence of Monaibacterium sp. ALG8 with diverse plasmids.</title>
        <authorList>
            <person name="Sun C."/>
        </authorList>
    </citation>
    <scope>NUCLEOTIDE SEQUENCE [LARGE SCALE GENOMIC DNA]</scope>
    <source>
        <strain evidence="1 2">ALG8</strain>
    </source>
</reference>
<dbReference type="Proteomes" id="UP000500791">
    <property type="component" value="Chromosome"/>
</dbReference>
<dbReference type="AlphaFoldDB" id="A0A6G7VI98"/>
<dbReference type="Pfam" id="PF16162">
    <property type="entry name" value="KwaB"/>
    <property type="match status" value="1"/>
</dbReference>
<evidence type="ECO:0000313" key="1">
    <source>
        <dbReference type="EMBL" id="QIK39568.1"/>
    </source>
</evidence>
<gene>
    <name evidence="1" type="ORF">G8E03_01585</name>
</gene>
<dbReference type="InterPro" id="IPR032359">
    <property type="entry name" value="KwaB-like"/>
</dbReference>
<protein>
    <submittedName>
        <fullName evidence="1">DUF4868 domain-containing protein</fullName>
    </submittedName>
</protein>
<dbReference type="EMBL" id="CP049811">
    <property type="protein sequence ID" value="QIK39568.1"/>
    <property type="molecule type" value="Genomic_DNA"/>
</dbReference>
<proteinExistence type="predicted"/>
<sequence length="306" mass="34395">MIDLEDFKNWDLENSAVTLWFFKRPAKDAQGLPKFRGNWLDIDDDVERVLKDAAILTRDRIDEVNAYGLLAQAQEGSVLEISADETNIGLLTTQMAAELATKQITDVKGVLNSLAYAAKFVVGGQAIFAFKRLDSSWSTKKSKKLIPAAFVDDTLTLAPENTFQLEKNFDFFAIQDDVLVCQKPGFETVLFYKAAHTEDFGLLVGEPDFTNIFDDVAPLVNFVGENKLNLRRASAIRQKRHYADQQFMDNLRARHIEFRLTINFDGNGKIIPCEATCRDIFSALLDHRLKSGFSNNIYAVPDVSPA</sequence>